<dbReference type="InterPro" id="IPR001902">
    <property type="entry name" value="SLC26A/SulP_fam"/>
</dbReference>
<evidence type="ECO:0000313" key="8">
    <source>
        <dbReference type="Proteomes" id="UP000007875"/>
    </source>
</evidence>
<feature type="transmembrane region" description="Helical" evidence="5">
    <location>
        <begin position="437"/>
        <end position="469"/>
    </location>
</feature>
<comment type="subcellular location">
    <subcellularLocation>
        <location evidence="1">Membrane</location>
        <topology evidence="1">Multi-pass membrane protein</topology>
    </subcellularLocation>
</comment>
<feature type="transmembrane region" description="Helical" evidence="5">
    <location>
        <begin position="311"/>
        <end position="330"/>
    </location>
</feature>
<keyword evidence="4 5" id="KW-0472">Membrane</keyword>
<proteinExistence type="predicted"/>
<keyword evidence="2 5" id="KW-0812">Transmembrane</keyword>
<dbReference type="eggNOG" id="KOG0236">
    <property type="taxonomic scope" value="Eukaryota"/>
</dbReference>
<dbReference type="InterPro" id="IPR011547">
    <property type="entry name" value="SLC26A/SulP_dom"/>
</dbReference>
<reference evidence="7" key="2">
    <citation type="submission" date="2025-08" db="UniProtKB">
        <authorList>
            <consortium name="Ensembl"/>
        </authorList>
    </citation>
    <scope>IDENTIFICATION</scope>
</reference>
<dbReference type="NCBIfam" id="TIGR00815">
    <property type="entry name" value="sulP"/>
    <property type="match status" value="1"/>
</dbReference>
<organism evidence="7 8">
    <name type="scientific">Ciona savignyi</name>
    <name type="common">Pacific transparent sea squirt</name>
    <dbReference type="NCBI Taxonomy" id="51511"/>
    <lineage>
        <taxon>Eukaryota</taxon>
        <taxon>Metazoa</taxon>
        <taxon>Chordata</taxon>
        <taxon>Tunicata</taxon>
        <taxon>Ascidiacea</taxon>
        <taxon>Phlebobranchia</taxon>
        <taxon>Cionidae</taxon>
        <taxon>Ciona</taxon>
    </lineage>
</organism>
<feature type="transmembrane region" description="Helical" evidence="5">
    <location>
        <begin position="258"/>
        <end position="277"/>
    </location>
</feature>
<feature type="transmembrane region" description="Helical" evidence="5">
    <location>
        <begin position="147"/>
        <end position="172"/>
    </location>
</feature>
<feature type="transmembrane region" description="Helical" evidence="5">
    <location>
        <begin position="380"/>
        <end position="400"/>
    </location>
</feature>
<protein>
    <recommendedName>
        <fullName evidence="6">STAS domain-containing protein</fullName>
    </recommendedName>
</protein>
<dbReference type="GeneTree" id="ENSGT01150000286920"/>
<dbReference type="Ensembl" id="ENSCSAVT00000017573.1">
    <property type="protein sequence ID" value="ENSCSAVP00000017382.1"/>
    <property type="gene ID" value="ENSCSAVG00000010238.1"/>
</dbReference>
<dbReference type="InParanoid" id="H2ZIG6"/>
<evidence type="ECO:0000256" key="1">
    <source>
        <dbReference type="ARBA" id="ARBA00004141"/>
    </source>
</evidence>
<dbReference type="Gene3D" id="3.30.750.24">
    <property type="entry name" value="STAS domain"/>
    <property type="match status" value="1"/>
</dbReference>
<dbReference type="OMA" id="MAMFERT"/>
<dbReference type="Pfam" id="PF00916">
    <property type="entry name" value="Sulfate_transp"/>
    <property type="match status" value="1"/>
</dbReference>
<feature type="domain" description="STAS" evidence="6">
    <location>
        <begin position="493"/>
        <end position="607"/>
    </location>
</feature>
<accession>H2ZIG6</accession>
<evidence type="ECO:0000256" key="4">
    <source>
        <dbReference type="ARBA" id="ARBA00023136"/>
    </source>
</evidence>
<dbReference type="GO" id="GO:0016020">
    <property type="term" value="C:membrane"/>
    <property type="evidence" value="ECO:0007669"/>
    <property type="project" value="UniProtKB-SubCell"/>
</dbReference>
<evidence type="ECO:0000256" key="2">
    <source>
        <dbReference type="ARBA" id="ARBA00022692"/>
    </source>
</evidence>
<evidence type="ECO:0000256" key="3">
    <source>
        <dbReference type="ARBA" id="ARBA00022989"/>
    </source>
</evidence>
<dbReference type="Proteomes" id="UP000007875">
    <property type="component" value="Unassembled WGS sequence"/>
</dbReference>
<name>H2ZIG6_CIOSA</name>
<dbReference type="GO" id="GO:0055085">
    <property type="term" value="P:transmembrane transport"/>
    <property type="evidence" value="ECO:0007669"/>
    <property type="project" value="InterPro"/>
</dbReference>
<dbReference type="SUPFAM" id="SSF52091">
    <property type="entry name" value="SpoIIaa-like"/>
    <property type="match status" value="1"/>
</dbReference>
<dbReference type="STRING" id="51511.ENSCSAVP00000017382"/>
<keyword evidence="8" id="KW-1185">Reference proteome</keyword>
<dbReference type="PROSITE" id="PS50801">
    <property type="entry name" value="STAS"/>
    <property type="match status" value="1"/>
</dbReference>
<keyword evidence="3 5" id="KW-1133">Transmembrane helix</keyword>
<reference evidence="7" key="3">
    <citation type="submission" date="2025-09" db="UniProtKB">
        <authorList>
            <consortium name="Ensembl"/>
        </authorList>
    </citation>
    <scope>IDENTIFICATION</scope>
</reference>
<dbReference type="PANTHER" id="PTHR11814">
    <property type="entry name" value="SULFATE TRANSPORTER"/>
    <property type="match status" value="1"/>
</dbReference>
<evidence type="ECO:0000313" key="7">
    <source>
        <dbReference type="Ensembl" id="ENSCSAVP00000017382.1"/>
    </source>
</evidence>
<dbReference type="InterPro" id="IPR002645">
    <property type="entry name" value="STAS_dom"/>
</dbReference>
<sequence>MRCDSKCLVKFIFGFLPILTWLPNYSIKEYLPGDLIGGITTAVVRIPQSLAYGLLAGVDPINGMYTAFFSPLTYTFLGTSKHVSCRTFAVISLMLGSALEKYVTAHPFVSATNESVSSISTTMANTGNEMKAMNNFDKKNCLIKSNFSLILLVPTHQVALGICNLGFVAVFLSDPLVAGFTTGAALFVFTAQVKYCFGINLARQKAPFALVKTYIELFTRIKETNIAEIILSLITVVVLYPVKLLSVKYKKKLHNIPIPIELLVIIVTTVISANVNLNAKYGIDIVGAIPSGLPGPVLPDATMWPSLLSDAFSIAIVGFAITVSVGKLFAKKHNYEISPNQELFALGMSQMTCGLFRGHACAGALARSTVKESSGTKTQFSDVVSCVVILLVLLFIGPLLSPLPKATLSCIIMVNVRGLFRQVLQLPRIWGLCKYDFSVWILTFVAVALLGVDIGLLIGVAGLLLTVVLRVYKPDITVRGGLGDTELYRDIKKFNKAKEVPGVKIIRFPQSPFFGNREALQALAAETISARRKHEATTPCNVGGSPGGVKFNPAHSFHTVVFDCSGWIFMDTMGMEVMKQICKDFIGAGLQVYLASMQPDIMTRLTK</sequence>
<evidence type="ECO:0000256" key="5">
    <source>
        <dbReference type="SAM" id="Phobius"/>
    </source>
</evidence>
<dbReference type="CDD" id="cd07042">
    <property type="entry name" value="STAS_SulP_like_sulfate_transporter"/>
    <property type="match status" value="1"/>
</dbReference>
<dbReference type="AlphaFoldDB" id="H2ZIG6"/>
<evidence type="ECO:0000259" key="6">
    <source>
        <dbReference type="PROSITE" id="PS50801"/>
    </source>
</evidence>
<dbReference type="InterPro" id="IPR036513">
    <property type="entry name" value="STAS_dom_sf"/>
</dbReference>
<dbReference type="Pfam" id="PF01740">
    <property type="entry name" value="STAS"/>
    <property type="match status" value="1"/>
</dbReference>
<reference evidence="8" key="1">
    <citation type="submission" date="2003-08" db="EMBL/GenBank/DDBJ databases">
        <authorList>
            <person name="Birren B."/>
            <person name="Nusbaum C."/>
            <person name="Abebe A."/>
            <person name="Abouelleil A."/>
            <person name="Adekoya E."/>
            <person name="Ait-zahra M."/>
            <person name="Allen N."/>
            <person name="Allen T."/>
            <person name="An P."/>
            <person name="Anderson M."/>
            <person name="Anderson S."/>
            <person name="Arachchi H."/>
            <person name="Armbruster J."/>
            <person name="Bachantsang P."/>
            <person name="Baldwin J."/>
            <person name="Barry A."/>
            <person name="Bayul T."/>
            <person name="Blitshsteyn B."/>
            <person name="Bloom T."/>
            <person name="Blye J."/>
            <person name="Boguslavskiy L."/>
            <person name="Borowsky M."/>
            <person name="Boukhgalter B."/>
            <person name="Brunache A."/>
            <person name="Butler J."/>
            <person name="Calixte N."/>
            <person name="Calvo S."/>
            <person name="Camarata J."/>
            <person name="Campo K."/>
            <person name="Chang J."/>
            <person name="Cheshatsang Y."/>
            <person name="Citroen M."/>
            <person name="Collymore A."/>
            <person name="Considine T."/>
            <person name="Cook A."/>
            <person name="Cooke P."/>
            <person name="Corum B."/>
            <person name="Cuomo C."/>
            <person name="David R."/>
            <person name="Dawoe T."/>
            <person name="Degray S."/>
            <person name="Dodge S."/>
            <person name="Dooley K."/>
            <person name="Dorje P."/>
            <person name="Dorjee K."/>
            <person name="Dorris L."/>
            <person name="Duffey N."/>
            <person name="Dupes A."/>
            <person name="Elkins T."/>
            <person name="Engels R."/>
            <person name="Erickson J."/>
            <person name="Farina A."/>
            <person name="Faro S."/>
            <person name="Ferreira P."/>
            <person name="Fischer H."/>
            <person name="Fitzgerald M."/>
            <person name="Foley K."/>
            <person name="Gage D."/>
            <person name="Galagan J."/>
            <person name="Gearin G."/>
            <person name="Gnerre S."/>
            <person name="Gnirke A."/>
            <person name="Goyette A."/>
            <person name="Graham J."/>
            <person name="Grandbois E."/>
            <person name="Gyaltsen K."/>
            <person name="Hafez N."/>
            <person name="Hagopian D."/>
            <person name="Hagos B."/>
            <person name="Hall J."/>
            <person name="Hatcher B."/>
            <person name="Heller A."/>
            <person name="Higgins H."/>
            <person name="Honan T."/>
            <person name="Horn A."/>
            <person name="Houde N."/>
            <person name="Hughes L."/>
            <person name="Hulme W."/>
            <person name="Husby E."/>
            <person name="Iliev I."/>
            <person name="Jaffe D."/>
            <person name="Jones C."/>
            <person name="Kamal M."/>
            <person name="Kamat A."/>
            <person name="Kamvysselis M."/>
            <person name="Karlsson E."/>
            <person name="Kells C."/>
            <person name="Kieu A."/>
            <person name="Kisner P."/>
            <person name="Kodira C."/>
            <person name="Kulbokas E."/>
            <person name="Labutti K."/>
            <person name="Lama D."/>
            <person name="Landers T."/>
            <person name="Leger J."/>
            <person name="Levine S."/>
            <person name="Lewis D."/>
            <person name="Lewis T."/>
            <person name="Lindblad-toh K."/>
            <person name="Liu X."/>
            <person name="Lokyitsang T."/>
            <person name="Lokyitsang Y."/>
            <person name="Lucien O."/>
            <person name="Lui A."/>
            <person name="Ma L.J."/>
            <person name="Mabbitt R."/>
            <person name="Macdonald J."/>
            <person name="Maclean C."/>
            <person name="Major J."/>
            <person name="Manning J."/>
            <person name="Marabella R."/>
            <person name="Maru K."/>
            <person name="Matthews C."/>
            <person name="Mauceli E."/>
            <person name="Mccarthy M."/>
            <person name="Mcdonough S."/>
            <person name="Mcghee T."/>
            <person name="Meldrim J."/>
            <person name="Meneus L."/>
            <person name="Mesirov J."/>
            <person name="Mihalev A."/>
            <person name="Mihova T."/>
            <person name="Mikkelsen T."/>
            <person name="Mlenga V."/>
            <person name="Moru K."/>
            <person name="Mozes J."/>
            <person name="Mulrain L."/>
            <person name="Munson G."/>
            <person name="Naylor J."/>
            <person name="Newes C."/>
            <person name="Nguyen C."/>
            <person name="Nguyen N."/>
            <person name="Nguyen T."/>
            <person name="Nicol R."/>
            <person name="Nielsen C."/>
            <person name="Nizzari M."/>
            <person name="Norbu C."/>
            <person name="Norbu N."/>
            <person name="O'donnell P."/>
            <person name="Okoawo O."/>
            <person name="O'leary S."/>
            <person name="Omotosho B."/>
            <person name="O'neill K."/>
            <person name="Osman S."/>
            <person name="Parker S."/>
            <person name="Perrin D."/>
            <person name="Phunkhang P."/>
            <person name="Piqani B."/>
            <person name="Purcell S."/>
            <person name="Rachupka T."/>
            <person name="Ramasamy U."/>
            <person name="Rameau R."/>
            <person name="Ray V."/>
            <person name="Raymond C."/>
            <person name="Retta R."/>
            <person name="Richardson S."/>
            <person name="Rise C."/>
            <person name="Rodriguez J."/>
            <person name="Rogers J."/>
            <person name="Rogov P."/>
            <person name="Rutman M."/>
            <person name="Schupbach R."/>
            <person name="Seaman C."/>
            <person name="Settipalli S."/>
            <person name="Sharpe T."/>
            <person name="Sheridan J."/>
            <person name="Sherpa N."/>
            <person name="Shi J."/>
            <person name="Smirnov S."/>
            <person name="Smith C."/>
            <person name="Sougnez C."/>
            <person name="Spencer B."/>
            <person name="Stalker J."/>
            <person name="Stange-thomann N."/>
            <person name="Stavropoulos S."/>
            <person name="Stetson K."/>
            <person name="Stone C."/>
            <person name="Stone S."/>
            <person name="Stubbs M."/>
            <person name="Talamas J."/>
            <person name="Tchuinga P."/>
            <person name="Tenzing P."/>
            <person name="Tesfaye S."/>
            <person name="Theodore J."/>
            <person name="Thoulutsang Y."/>
            <person name="Topham K."/>
            <person name="Towey S."/>
            <person name="Tsamla T."/>
            <person name="Tsomo N."/>
            <person name="Vallee D."/>
            <person name="Vassiliev H."/>
            <person name="Venkataraman V."/>
            <person name="Vinson J."/>
            <person name="Vo A."/>
            <person name="Wade C."/>
            <person name="Wang S."/>
            <person name="Wangchuk T."/>
            <person name="Wangdi T."/>
            <person name="Whittaker C."/>
            <person name="Wilkinson J."/>
            <person name="Wu Y."/>
            <person name="Wyman D."/>
            <person name="Yadav S."/>
            <person name="Yang S."/>
            <person name="Yang X."/>
            <person name="Yeager S."/>
            <person name="Yee E."/>
            <person name="Young G."/>
            <person name="Zainoun J."/>
            <person name="Zembeck L."/>
            <person name="Zimmer A."/>
            <person name="Zody M."/>
            <person name="Lander E."/>
        </authorList>
    </citation>
    <scope>NUCLEOTIDE SEQUENCE [LARGE SCALE GENOMIC DNA]</scope>
</reference>